<dbReference type="EMBL" id="JANLCJ010000210">
    <property type="protein sequence ID" value="MCS5736830.1"/>
    <property type="molecule type" value="Genomic_DNA"/>
</dbReference>
<organism evidence="1 2">
    <name type="scientific">Herbiconiux daphne</name>
    <dbReference type="NCBI Taxonomy" id="2970914"/>
    <lineage>
        <taxon>Bacteria</taxon>
        <taxon>Bacillati</taxon>
        <taxon>Actinomycetota</taxon>
        <taxon>Actinomycetes</taxon>
        <taxon>Micrococcales</taxon>
        <taxon>Microbacteriaceae</taxon>
        <taxon>Herbiconiux</taxon>
    </lineage>
</organism>
<reference evidence="1" key="1">
    <citation type="submission" date="2022-08" db="EMBL/GenBank/DDBJ databases">
        <authorList>
            <person name="Deng Y."/>
            <person name="Han X.-F."/>
            <person name="Zhang Y.-Q."/>
        </authorList>
    </citation>
    <scope>NUCLEOTIDE SEQUENCE</scope>
    <source>
        <strain evidence="1">CPCC 203386</strain>
    </source>
</reference>
<dbReference type="InterPro" id="IPR056909">
    <property type="entry name" value="SU10_portal"/>
</dbReference>
<protein>
    <submittedName>
        <fullName evidence="1">Uncharacterized protein</fullName>
    </submittedName>
</protein>
<accession>A0ABT2HA48</accession>
<dbReference type="Proteomes" id="UP001165586">
    <property type="component" value="Unassembled WGS sequence"/>
</dbReference>
<proteinExistence type="predicted"/>
<gene>
    <name evidence="1" type="ORF">N1032_24165</name>
</gene>
<keyword evidence="2" id="KW-1185">Reference proteome</keyword>
<evidence type="ECO:0000313" key="1">
    <source>
        <dbReference type="EMBL" id="MCS5736830.1"/>
    </source>
</evidence>
<name>A0ABT2HA48_9MICO</name>
<sequence length="306" mass="34903">GSSYVDRTVWEAVNGTLQDLLNVFTAGEDAVSFASVDERDADAAKLATQVVNQILLRDNQGYNVLASALKECLVTRNSFVKRYWSEDEKAMTEKVEGVNPDELQAYIQGLEDAGVEKIEVVGTERDDGLIDADVSYVLKIKRVKVDYVPLEEVLVDQWATSIQTATYFAHRTRKTKQELLELGFPEDEINNVTEWNTTEEISQQQIVAWARTDWRNDWHQDIGTDSDDHAQQVWLYEQYVRTSDLNDDGIIRLYQVFDAGDRILEINEVDDIPFETFCPYPIPGTIFGESVYDITKDIQDLRTALI</sequence>
<dbReference type="RefSeq" id="WP_259543015.1">
    <property type="nucleotide sequence ID" value="NZ_JANLCJ010000210.1"/>
</dbReference>
<dbReference type="Pfam" id="PF23899">
    <property type="entry name" value="SU10_portal"/>
    <property type="match status" value="1"/>
</dbReference>
<feature type="non-terminal residue" evidence="1">
    <location>
        <position position="306"/>
    </location>
</feature>
<evidence type="ECO:0000313" key="2">
    <source>
        <dbReference type="Proteomes" id="UP001165586"/>
    </source>
</evidence>
<comment type="caution">
    <text evidence="1">The sequence shown here is derived from an EMBL/GenBank/DDBJ whole genome shotgun (WGS) entry which is preliminary data.</text>
</comment>
<feature type="non-terminal residue" evidence="1">
    <location>
        <position position="1"/>
    </location>
</feature>